<dbReference type="EMBL" id="JAMYWD010000011">
    <property type="protein sequence ID" value="KAJ4955229.1"/>
    <property type="molecule type" value="Genomic_DNA"/>
</dbReference>
<keyword evidence="3" id="KW-1185">Reference proteome</keyword>
<organism evidence="2 3">
    <name type="scientific">Protea cynaroides</name>
    <dbReference type="NCBI Taxonomy" id="273540"/>
    <lineage>
        <taxon>Eukaryota</taxon>
        <taxon>Viridiplantae</taxon>
        <taxon>Streptophyta</taxon>
        <taxon>Embryophyta</taxon>
        <taxon>Tracheophyta</taxon>
        <taxon>Spermatophyta</taxon>
        <taxon>Magnoliopsida</taxon>
        <taxon>Proteales</taxon>
        <taxon>Proteaceae</taxon>
        <taxon>Protea</taxon>
    </lineage>
</organism>
<sequence>MERSEGGSEKKERQLERERERERGVVAEAVEEGDVSGCVERRRKEHGWSLKSPSIFSNTLNTSFRFLPWSFCERVFDPAFRFGFMHEYGLLAMLQWKPNPSCVLRLLFGLNV</sequence>
<evidence type="ECO:0000256" key="1">
    <source>
        <dbReference type="SAM" id="MobiDB-lite"/>
    </source>
</evidence>
<gene>
    <name evidence="2" type="ORF">NE237_012012</name>
</gene>
<evidence type="ECO:0000313" key="2">
    <source>
        <dbReference type="EMBL" id="KAJ4955229.1"/>
    </source>
</evidence>
<proteinExistence type="predicted"/>
<dbReference type="Proteomes" id="UP001141806">
    <property type="component" value="Unassembled WGS sequence"/>
</dbReference>
<protein>
    <submittedName>
        <fullName evidence="2">Uncharacterized protein</fullName>
    </submittedName>
</protein>
<feature type="region of interest" description="Disordered" evidence="1">
    <location>
        <begin position="1"/>
        <end position="22"/>
    </location>
</feature>
<evidence type="ECO:0000313" key="3">
    <source>
        <dbReference type="Proteomes" id="UP001141806"/>
    </source>
</evidence>
<dbReference type="AlphaFoldDB" id="A0A9Q0GX68"/>
<reference evidence="2" key="1">
    <citation type="journal article" date="2023" name="Plant J.">
        <title>The genome of the king protea, Protea cynaroides.</title>
        <authorList>
            <person name="Chang J."/>
            <person name="Duong T.A."/>
            <person name="Schoeman C."/>
            <person name="Ma X."/>
            <person name="Roodt D."/>
            <person name="Barker N."/>
            <person name="Li Z."/>
            <person name="Van de Peer Y."/>
            <person name="Mizrachi E."/>
        </authorList>
    </citation>
    <scope>NUCLEOTIDE SEQUENCE</scope>
    <source>
        <tissue evidence="2">Young leaves</tissue>
    </source>
</reference>
<comment type="caution">
    <text evidence="2">The sequence shown here is derived from an EMBL/GenBank/DDBJ whole genome shotgun (WGS) entry which is preliminary data.</text>
</comment>
<accession>A0A9Q0GX68</accession>
<name>A0A9Q0GX68_9MAGN</name>